<dbReference type="AlphaFoldDB" id="A0A5P1EJN2"/>
<feature type="compositionally biased region" description="Pro residues" evidence="1">
    <location>
        <begin position="439"/>
        <end position="467"/>
    </location>
</feature>
<dbReference type="Gramene" id="ONK65984">
    <property type="protein sequence ID" value="ONK65984"/>
    <property type="gene ID" value="A4U43_C06F2990"/>
</dbReference>
<feature type="compositionally biased region" description="Low complexity" evidence="1">
    <location>
        <begin position="468"/>
        <end position="494"/>
    </location>
</feature>
<feature type="region of interest" description="Disordered" evidence="1">
    <location>
        <begin position="271"/>
        <end position="325"/>
    </location>
</feature>
<feature type="compositionally biased region" description="Low complexity" evidence="1">
    <location>
        <begin position="200"/>
        <end position="212"/>
    </location>
</feature>
<organism evidence="2 3">
    <name type="scientific">Asparagus officinalis</name>
    <name type="common">Garden asparagus</name>
    <dbReference type="NCBI Taxonomy" id="4686"/>
    <lineage>
        <taxon>Eukaryota</taxon>
        <taxon>Viridiplantae</taxon>
        <taxon>Streptophyta</taxon>
        <taxon>Embryophyta</taxon>
        <taxon>Tracheophyta</taxon>
        <taxon>Spermatophyta</taxon>
        <taxon>Magnoliopsida</taxon>
        <taxon>Liliopsida</taxon>
        <taxon>Asparagales</taxon>
        <taxon>Asparagaceae</taxon>
        <taxon>Asparagoideae</taxon>
        <taxon>Asparagus</taxon>
    </lineage>
</organism>
<protein>
    <submittedName>
        <fullName evidence="2">Uncharacterized protein</fullName>
    </submittedName>
</protein>
<keyword evidence="3" id="KW-1185">Reference proteome</keyword>
<feature type="region of interest" description="Disordered" evidence="1">
    <location>
        <begin position="199"/>
        <end position="220"/>
    </location>
</feature>
<dbReference type="OMA" id="FKPITFC"/>
<feature type="region of interest" description="Disordered" evidence="1">
    <location>
        <begin position="412"/>
        <end position="494"/>
    </location>
</feature>
<evidence type="ECO:0000313" key="3">
    <source>
        <dbReference type="Proteomes" id="UP000243459"/>
    </source>
</evidence>
<feature type="compositionally biased region" description="Basic and acidic residues" evidence="1">
    <location>
        <begin position="290"/>
        <end position="300"/>
    </location>
</feature>
<name>A0A5P1EJN2_ASPOF</name>
<dbReference type="EMBL" id="CM007386">
    <property type="protein sequence ID" value="ONK65984.1"/>
    <property type="molecule type" value="Genomic_DNA"/>
</dbReference>
<evidence type="ECO:0000313" key="2">
    <source>
        <dbReference type="EMBL" id="ONK65984.1"/>
    </source>
</evidence>
<dbReference type="Proteomes" id="UP000243459">
    <property type="component" value="Chromosome 6"/>
</dbReference>
<feature type="compositionally biased region" description="Polar residues" evidence="1">
    <location>
        <begin position="306"/>
        <end position="320"/>
    </location>
</feature>
<reference evidence="3" key="1">
    <citation type="journal article" date="2017" name="Nat. Commun.">
        <title>The asparagus genome sheds light on the origin and evolution of a young Y chromosome.</title>
        <authorList>
            <person name="Harkess A."/>
            <person name="Zhou J."/>
            <person name="Xu C."/>
            <person name="Bowers J.E."/>
            <person name="Van der Hulst R."/>
            <person name="Ayyampalayam S."/>
            <person name="Mercati F."/>
            <person name="Riccardi P."/>
            <person name="McKain M.R."/>
            <person name="Kakrana A."/>
            <person name="Tang H."/>
            <person name="Ray J."/>
            <person name="Groenendijk J."/>
            <person name="Arikit S."/>
            <person name="Mathioni S.M."/>
            <person name="Nakano M."/>
            <person name="Shan H."/>
            <person name="Telgmann-Rauber A."/>
            <person name="Kanno A."/>
            <person name="Yue Z."/>
            <person name="Chen H."/>
            <person name="Li W."/>
            <person name="Chen Y."/>
            <person name="Xu X."/>
            <person name="Zhang Y."/>
            <person name="Luo S."/>
            <person name="Chen H."/>
            <person name="Gao J."/>
            <person name="Mao Z."/>
            <person name="Pires J.C."/>
            <person name="Luo M."/>
            <person name="Kudrna D."/>
            <person name="Wing R.A."/>
            <person name="Meyers B.C."/>
            <person name="Yi K."/>
            <person name="Kong H."/>
            <person name="Lavrijsen P."/>
            <person name="Sunseri F."/>
            <person name="Falavigna A."/>
            <person name="Ye Y."/>
            <person name="Leebens-Mack J.H."/>
            <person name="Chen G."/>
        </authorList>
    </citation>
    <scope>NUCLEOTIDE SEQUENCE [LARGE SCALE GENOMIC DNA]</scope>
    <source>
        <strain evidence="3">cv. DH0086</strain>
    </source>
</reference>
<accession>A0A5P1EJN2</accession>
<evidence type="ECO:0000256" key="1">
    <source>
        <dbReference type="SAM" id="MobiDB-lite"/>
    </source>
</evidence>
<proteinExistence type="predicted"/>
<gene>
    <name evidence="2" type="ORF">A4U43_C06F2990</name>
</gene>
<sequence length="494" mass="54489">MVAAASAAEKDAALGPALATNGSFTFQLADIAHDEASLGFKEMWPQKGFVRWNTIGHCGQEAEPSLHGVLKEHIANFRRALELPPFNDSVSLHEFLRNTLEDLLRTYPKCGSCIQISEVNHGSTHQVLFYFYKALKSVGDLWAQNHSQNFAIEKDVYLETLSFHKLVEKVLERLNYMSSRAKEMFDLMDNHQGKYSSFGSPLTPTSVLPPSSGRHSNPKELSVSTCLSSHIQPMRLQALAKLKPLDMKRLSFRMLPLIVDQKSIPMHQKHKIDGEQKLDPVQSVTVESNADTKSDPESRSYEVTALTHSSPNTHQETSMESMPHDTNKHDIISGDINRPSEATILIAPPTIPLMHLRAPSHQSETPTPPSTPMVLQGVYMPFFDSSMNMEPVAYAMTIDNFQDYFMNDMDTENNCKPSEASLSATPPPTPTPELREPPTPKSPIPPPPPPPSQSKLAPMPPPLPPPIKSGSPSQLPLPSPGIGSLLALPRHSTG</sequence>